<evidence type="ECO:0000256" key="1">
    <source>
        <dbReference type="SAM" id="MobiDB-lite"/>
    </source>
</evidence>
<feature type="compositionally biased region" description="Polar residues" evidence="1">
    <location>
        <begin position="13"/>
        <end position="27"/>
    </location>
</feature>
<keyword evidence="3" id="KW-1185">Reference proteome</keyword>
<accession>A0AAV7L1G9</accession>
<dbReference type="EMBL" id="JANPWB010000016">
    <property type="protein sequence ID" value="KAJ1084998.1"/>
    <property type="molecule type" value="Genomic_DNA"/>
</dbReference>
<feature type="region of interest" description="Disordered" evidence="1">
    <location>
        <begin position="171"/>
        <end position="390"/>
    </location>
</feature>
<reference evidence="2" key="1">
    <citation type="journal article" date="2022" name="bioRxiv">
        <title>Sequencing and chromosome-scale assembly of the giantPleurodeles waltlgenome.</title>
        <authorList>
            <person name="Brown T."/>
            <person name="Elewa A."/>
            <person name="Iarovenko S."/>
            <person name="Subramanian E."/>
            <person name="Araus A.J."/>
            <person name="Petzold A."/>
            <person name="Susuki M."/>
            <person name="Suzuki K.-i.T."/>
            <person name="Hayashi T."/>
            <person name="Toyoda A."/>
            <person name="Oliveira C."/>
            <person name="Osipova E."/>
            <person name="Leigh N.D."/>
            <person name="Simon A."/>
            <person name="Yun M.H."/>
        </authorList>
    </citation>
    <scope>NUCLEOTIDE SEQUENCE</scope>
    <source>
        <strain evidence="2">20211129_DDA</strain>
        <tissue evidence="2">Liver</tissue>
    </source>
</reference>
<feature type="compositionally biased region" description="Basic and acidic residues" evidence="1">
    <location>
        <begin position="255"/>
        <end position="274"/>
    </location>
</feature>
<dbReference type="InterPro" id="IPR026178">
    <property type="entry name" value="JSRP1"/>
</dbReference>
<comment type="caution">
    <text evidence="2">The sequence shown here is derived from an EMBL/GenBank/DDBJ whole genome shotgun (WGS) entry which is preliminary data.</text>
</comment>
<evidence type="ECO:0000313" key="2">
    <source>
        <dbReference type="EMBL" id="KAJ1084998.1"/>
    </source>
</evidence>
<feature type="compositionally biased region" description="Acidic residues" evidence="1">
    <location>
        <begin position="173"/>
        <end position="183"/>
    </location>
</feature>
<feature type="compositionally biased region" description="Basic residues" evidence="1">
    <location>
        <begin position="377"/>
        <end position="390"/>
    </location>
</feature>
<dbReference type="AlphaFoldDB" id="A0AAV7L1G9"/>
<feature type="compositionally biased region" description="Basic and acidic residues" evidence="1">
    <location>
        <begin position="283"/>
        <end position="312"/>
    </location>
</feature>
<proteinExistence type="predicted"/>
<name>A0AAV7L1G9_PLEWA</name>
<feature type="region of interest" description="Disordered" evidence="1">
    <location>
        <begin position="1"/>
        <end position="35"/>
    </location>
</feature>
<organism evidence="2 3">
    <name type="scientific">Pleurodeles waltl</name>
    <name type="common">Iberian ribbed newt</name>
    <dbReference type="NCBI Taxonomy" id="8319"/>
    <lineage>
        <taxon>Eukaryota</taxon>
        <taxon>Metazoa</taxon>
        <taxon>Chordata</taxon>
        <taxon>Craniata</taxon>
        <taxon>Vertebrata</taxon>
        <taxon>Euteleostomi</taxon>
        <taxon>Amphibia</taxon>
        <taxon>Batrachia</taxon>
        <taxon>Caudata</taxon>
        <taxon>Salamandroidea</taxon>
        <taxon>Salamandridae</taxon>
        <taxon>Pleurodelinae</taxon>
        <taxon>Pleurodeles</taxon>
    </lineage>
</organism>
<dbReference type="Proteomes" id="UP001066276">
    <property type="component" value="Chromosome 12"/>
</dbReference>
<evidence type="ECO:0000313" key="3">
    <source>
        <dbReference type="Proteomes" id="UP001066276"/>
    </source>
</evidence>
<sequence>MGMWVPWDRDQQSIDGTWSPVASSSIEEQQDQRRKKYELQITEDLEEFLETPSEMSGTASEAAIGKAPKKRSAEPKTGSKQVPVKKRLEPKTLGPMREPEPWDWISLNKCLVVASFLALLSMGFQVLQDVVDPEDDLPELGNGLLMRPECCTPQVPHDELPEPWFFESWFEASDPEPGEDGENEAASAPAEVSLEAKPEKPTPLRKPEAEVEKRRPAKEKEDSFPAKTEKVKREKASKELSEARERRQPAKANKPWKEPKEAEVTREDNKITKERKVKGGPTSEKRKELKKDKGEKEPPQKRGKPDSSEKTAHGQNKGYSKRALKKDPPEDRQRNKHMPQRGQKWPRKDNPRGLNGSSRQNTRHKFFPQKEDEKRRFFPKSKHGAFKPHD</sequence>
<evidence type="ECO:0008006" key="4">
    <source>
        <dbReference type="Google" id="ProtNLM"/>
    </source>
</evidence>
<dbReference type="Pfam" id="PF15312">
    <property type="entry name" value="JSRP"/>
    <property type="match status" value="1"/>
</dbReference>
<protein>
    <recommendedName>
        <fullName evidence="4">Junctional sarcoplasmic reticulum protein 1</fullName>
    </recommendedName>
</protein>
<feature type="region of interest" description="Disordered" evidence="1">
    <location>
        <begin position="48"/>
        <end position="95"/>
    </location>
</feature>
<gene>
    <name evidence="2" type="ORF">NDU88_005135</name>
</gene>
<feature type="compositionally biased region" description="Basic and acidic residues" evidence="1">
    <location>
        <begin position="194"/>
        <end position="248"/>
    </location>
</feature>